<keyword evidence="11" id="KW-0808">Transferase</keyword>
<dbReference type="SUPFAM" id="SSF52518">
    <property type="entry name" value="Thiamin diphosphate-binding fold (THDP-binding)"/>
    <property type="match status" value="2"/>
</dbReference>
<evidence type="ECO:0000256" key="7">
    <source>
        <dbReference type="SAM" id="MobiDB-lite"/>
    </source>
</evidence>
<dbReference type="GO" id="GO:0000287">
    <property type="term" value="F:magnesium ion binding"/>
    <property type="evidence" value="ECO:0007669"/>
    <property type="project" value="InterPro"/>
</dbReference>
<dbReference type="InterPro" id="IPR029035">
    <property type="entry name" value="DHS-like_NAD/FAD-binding_dom"/>
</dbReference>
<evidence type="ECO:0000313" key="11">
    <source>
        <dbReference type="EMBL" id="MBC9226636.1"/>
    </source>
</evidence>
<accession>A0A8I0EUF6</accession>
<dbReference type="Pfam" id="PF02775">
    <property type="entry name" value="TPP_enzyme_C"/>
    <property type="match status" value="1"/>
</dbReference>
<evidence type="ECO:0000256" key="3">
    <source>
        <dbReference type="ARBA" id="ARBA00007812"/>
    </source>
</evidence>
<feature type="domain" description="Thiamine pyrophosphate enzyme N-terminal TPP-binding" evidence="10">
    <location>
        <begin position="19"/>
        <end position="132"/>
    </location>
</feature>
<proteinExistence type="inferred from homology"/>
<dbReference type="PANTHER" id="PTHR18968">
    <property type="entry name" value="THIAMINE PYROPHOSPHATE ENZYMES"/>
    <property type="match status" value="1"/>
</dbReference>
<dbReference type="AlphaFoldDB" id="A0A8I0EUF6"/>
<evidence type="ECO:0000259" key="9">
    <source>
        <dbReference type="Pfam" id="PF02775"/>
    </source>
</evidence>
<dbReference type="EMBL" id="JACTVM010000002">
    <property type="protein sequence ID" value="MBC9226636.1"/>
    <property type="molecule type" value="Genomic_DNA"/>
</dbReference>
<dbReference type="SUPFAM" id="SSF52467">
    <property type="entry name" value="DHS-like NAD/FAD-binding domain"/>
    <property type="match status" value="1"/>
</dbReference>
<dbReference type="GO" id="GO:0009097">
    <property type="term" value="P:isoleucine biosynthetic process"/>
    <property type="evidence" value="ECO:0007669"/>
    <property type="project" value="TreeGrafter"/>
</dbReference>
<dbReference type="GO" id="GO:0009099">
    <property type="term" value="P:L-valine biosynthetic process"/>
    <property type="evidence" value="ECO:0007669"/>
    <property type="project" value="TreeGrafter"/>
</dbReference>
<keyword evidence="4" id="KW-0479">Metal-binding</keyword>
<evidence type="ECO:0000256" key="4">
    <source>
        <dbReference type="ARBA" id="ARBA00022723"/>
    </source>
</evidence>
<feature type="region of interest" description="Disordered" evidence="7">
    <location>
        <begin position="1"/>
        <end position="23"/>
    </location>
</feature>
<dbReference type="NCBIfam" id="NF004516">
    <property type="entry name" value="PRK05858.1"/>
    <property type="match status" value="1"/>
</dbReference>
<comment type="cofactor">
    <cofactor evidence="1">
        <name>Mg(2+)</name>
        <dbReference type="ChEBI" id="CHEBI:18420"/>
    </cofactor>
</comment>
<dbReference type="GO" id="GO:0030976">
    <property type="term" value="F:thiamine pyrophosphate binding"/>
    <property type="evidence" value="ECO:0007669"/>
    <property type="project" value="InterPro"/>
</dbReference>
<dbReference type="InterPro" id="IPR012000">
    <property type="entry name" value="Thiamin_PyroP_enz_cen_dom"/>
</dbReference>
<dbReference type="EC" id="2.2.1.6" evidence="11"/>
<comment type="similarity">
    <text evidence="3 6">Belongs to the TPP enzyme family.</text>
</comment>
<feature type="domain" description="Thiamine pyrophosphate enzyme central" evidence="8">
    <location>
        <begin position="205"/>
        <end position="334"/>
    </location>
</feature>
<evidence type="ECO:0000256" key="1">
    <source>
        <dbReference type="ARBA" id="ARBA00001946"/>
    </source>
</evidence>
<dbReference type="Gene3D" id="3.40.50.1220">
    <property type="entry name" value="TPP-binding domain"/>
    <property type="match status" value="1"/>
</dbReference>
<dbReference type="InterPro" id="IPR012001">
    <property type="entry name" value="Thiamin_PyroP_enz_TPP-bd_dom"/>
</dbReference>
<dbReference type="InterPro" id="IPR011766">
    <property type="entry name" value="TPP_enzyme_TPP-bd"/>
</dbReference>
<sequence length="562" mass="57892">MTDDHTPEAAFPEPTGPHGGHHALDVARAHGAEAMFTLSGAHIFPMYDAAVKSEQPMPIIDVRHEPSAVFAAEAIGKLTRTPGLAVLTAGPGVTNGVSPVAQAFFSGSPLVVVGGRAAASTWGTGTLQELDHPPIFETITKYATTASTLADIAPVVDEAFTLAGSSHRGPTFVDIPMDEFFNSGAVQHTSAGPGTTRLEPDPEAISKVVGLLAGAQRPVVILGTDVWSDHAEEAALRFVEETGIPAIANGMGRGIVPGGHGNLVTRARSRALGTADLVVVVGTPLDFRLGFGRFGGKDGAAPAVTVHVADSPDQVSAHAALGASVAGDLSLVFDGLLAGLQAGVSKPDWSPWLAELQDIVAAAIERDSALLTAEADPIHPARIYGELLPRLADDAVVIGDGGDFVSFAGKFVEPQRPGGWLDPGPYGCLGAGLGAAMAARIARPSSQIVLLMGDGAAGMSIIDIDTLVRHNLPVVIVVGNNSAWGLEKPPMQMLYGYDVAADLAPNTRYDQVAQALGAGGEFVTDPKEIGPALDRAFASGVPYLVNVATDVNALYPRTTMGV</sequence>
<keyword evidence="5 6" id="KW-0786">Thiamine pyrophosphate</keyword>
<evidence type="ECO:0000313" key="12">
    <source>
        <dbReference type="Proteomes" id="UP000620591"/>
    </source>
</evidence>
<evidence type="ECO:0000256" key="2">
    <source>
        <dbReference type="ARBA" id="ARBA00001964"/>
    </source>
</evidence>
<evidence type="ECO:0000256" key="5">
    <source>
        <dbReference type="ARBA" id="ARBA00023052"/>
    </source>
</evidence>
<dbReference type="InterPro" id="IPR029061">
    <property type="entry name" value="THDP-binding"/>
</dbReference>
<name>A0A8I0EUF6_9ACTN</name>
<dbReference type="InterPro" id="IPR000399">
    <property type="entry name" value="TPP-bd_CS"/>
</dbReference>
<evidence type="ECO:0000256" key="6">
    <source>
        <dbReference type="RuleBase" id="RU362132"/>
    </source>
</evidence>
<evidence type="ECO:0000259" key="10">
    <source>
        <dbReference type="Pfam" id="PF02776"/>
    </source>
</evidence>
<dbReference type="PANTHER" id="PTHR18968:SF166">
    <property type="entry name" value="2-HYDROXYACYL-COA LYASE 2"/>
    <property type="match status" value="1"/>
</dbReference>
<dbReference type="GO" id="GO:0003984">
    <property type="term" value="F:acetolactate synthase activity"/>
    <property type="evidence" value="ECO:0007669"/>
    <property type="project" value="UniProtKB-EC"/>
</dbReference>
<dbReference type="Pfam" id="PF00205">
    <property type="entry name" value="TPP_enzyme_M"/>
    <property type="match status" value="1"/>
</dbReference>
<dbReference type="Pfam" id="PF02776">
    <property type="entry name" value="TPP_enzyme_N"/>
    <property type="match status" value="1"/>
</dbReference>
<evidence type="ECO:0000259" key="8">
    <source>
        <dbReference type="Pfam" id="PF00205"/>
    </source>
</evidence>
<feature type="domain" description="Thiamine pyrophosphate enzyme TPP-binding" evidence="9">
    <location>
        <begin position="400"/>
        <end position="547"/>
    </location>
</feature>
<protein>
    <submittedName>
        <fullName evidence="11">Acetolactate synthase</fullName>
        <ecNumber evidence="11">2.2.1.6</ecNumber>
    </submittedName>
</protein>
<dbReference type="GO" id="GO:0050660">
    <property type="term" value="F:flavin adenine dinucleotide binding"/>
    <property type="evidence" value="ECO:0007669"/>
    <property type="project" value="TreeGrafter"/>
</dbReference>
<dbReference type="PROSITE" id="PS00187">
    <property type="entry name" value="TPP_ENZYMES"/>
    <property type="match status" value="1"/>
</dbReference>
<dbReference type="Gene3D" id="3.40.50.970">
    <property type="match status" value="2"/>
</dbReference>
<dbReference type="Proteomes" id="UP000620591">
    <property type="component" value="Unassembled WGS sequence"/>
</dbReference>
<comment type="caution">
    <text evidence="11">The sequence shown here is derived from an EMBL/GenBank/DDBJ whole genome shotgun (WGS) entry which is preliminary data.</text>
</comment>
<dbReference type="RefSeq" id="WP_187769439.1">
    <property type="nucleotide sequence ID" value="NZ_JACTVM010000002.1"/>
</dbReference>
<reference evidence="11" key="1">
    <citation type="submission" date="2020-09" db="EMBL/GenBank/DDBJ databases">
        <title>Novel species in genus Aeromicrobium.</title>
        <authorList>
            <person name="Zhang G."/>
        </authorList>
    </citation>
    <scope>NUCLEOTIDE SEQUENCE</scope>
    <source>
        <strain evidence="11">Zg-636</strain>
    </source>
</reference>
<dbReference type="CDD" id="cd02004">
    <property type="entry name" value="TPP_BZL_OCoD_HPCL"/>
    <property type="match status" value="1"/>
</dbReference>
<dbReference type="InterPro" id="IPR045229">
    <property type="entry name" value="TPP_enz"/>
</dbReference>
<gene>
    <name evidence="11" type="ORF">IBG24_09940</name>
</gene>
<dbReference type="CDD" id="cd07035">
    <property type="entry name" value="TPP_PYR_POX_like"/>
    <property type="match status" value="1"/>
</dbReference>
<organism evidence="11 12">
    <name type="scientific">Aeromicrobium senzhongii</name>
    <dbReference type="NCBI Taxonomy" id="2663859"/>
    <lineage>
        <taxon>Bacteria</taxon>
        <taxon>Bacillati</taxon>
        <taxon>Actinomycetota</taxon>
        <taxon>Actinomycetes</taxon>
        <taxon>Propionibacteriales</taxon>
        <taxon>Nocardioidaceae</taxon>
        <taxon>Aeromicrobium</taxon>
    </lineage>
</organism>
<dbReference type="GO" id="GO:0005948">
    <property type="term" value="C:acetolactate synthase complex"/>
    <property type="evidence" value="ECO:0007669"/>
    <property type="project" value="TreeGrafter"/>
</dbReference>
<comment type="cofactor">
    <cofactor evidence="2">
        <name>thiamine diphosphate</name>
        <dbReference type="ChEBI" id="CHEBI:58937"/>
    </cofactor>
</comment>